<evidence type="ECO:0000313" key="2">
    <source>
        <dbReference type="Proteomes" id="UP000762676"/>
    </source>
</evidence>
<reference evidence="1 2" key="1">
    <citation type="journal article" date="2021" name="Elife">
        <title>Chloroplast acquisition without the gene transfer in kleptoplastic sea slugs, Plakobranchus ocellatus.</title>
        <authorList>
            <person name="Maeda T."/>
            <person name="Takahashi S."/>
            <person name="Yoshida T."/>
            <person name="Shimamura S."/>
            <person name="Takaki Y."/>
            <person name="Nagai Y."/>
            <person name="Toyoda A."/>
            <person name="Suzuki Y."/>
            <person name="Arimoto A."/>
            <person name="Ishii H."/>
            <person name="Satoh N."/>
            <person name="Nishiyama T."/>
            <person name="Hasebe M."/>
            <person name="Maruyama T."/>
            <person name="Minagawa J."/>
            <person name="Obokata J."/>
            <person name="Shigenobu S."/>
        </authorList>
    </citation>
    <scope>NUCLEOTIDE SEQUENCE [LARGE SCALE GENOMIC DNA]</scope>
</reference>
<dbReference type="EMBL" id="BMAT01000679">
    <property type="protein sequence ID" value="GFR70962.1"/>
    <property type="molecule type" value="Genomic_DNA"/>
</dbReference>
<dbReference type="Proteomes" id="UP000762676">
    <property type="component" value="Unassembled WGS sequence"/>
</dbReference>
<name>A0AAV4FCM1_9GAST</name>
<accession>A0AAV4FCM1</accession>
<evidence type="ECO:0008006" key="3">
    <source>
        <dbReference type="Google" id="ProtNLM"/>
    </source>
</evidence>
<sequence length="103" mass="11758">MKKSVRHKVHAVKRAPQDSCSKACATRFEKKSVRHKVHAVKHAPQGSLQTLRYKIHVAKRVPRVSCSNLCLEWFMKSVRPGIEEAQFASHVLCSKAHASRFIR</sequence>
<dbReference type="AlphaFoldDB" id="A0AAV4FCM1"/>
<evidence type="ECO:0000313" key="1">
    <source>
        <dbReference type="EMBL" id="GFR70962.1"/>
    </source>
</evidence>
<gene>
    <name evidence="1" type="ORF">ElyMa_000341000</name>
</gene>
<organism evidence="1 2">
    <name type="scientific">Elysia marginata</name>
    <dbReference type="NCBI Taxonomy" id="1093978"/>
    <lineage>
        <taxon>Eukaryota</taxon>
        <taxon>Metazoa</taxon>
        <taxon>Spiralia</taxon>
        <taxon>Lophotrochozoa</taxon>
        <taxon>Mollusca</taxon>
        <taxon>Gastropoda</taxon>
        <taxon>Heterobranchia</taxon>
        <taxon>Euthyneura</taxon>
        <taxon>Panpulmonata</taxon>
        <taxon>Sacoglossa</taxon>
        <taxon>Placobranchoidea</taxon>
        <taxon>Plakobranchidae</taxon>
        <taxon>Elysia</taxon>
    </lineage>
</organism>
<protein>
    <recommendedName>
        <fullName evidence="3">C2H2-type domain-containing protein</fullName>
    </recommendedName>
</protein>
<comment type="caution">
    <text evidence="1">The sequence shown here is derived from an EMBL/GenBank/DDBJ whole genome shotgun (WGS) entry which is preliminary data.</text>
</comment>
<keyword evidence="2" id="KW-1185">Reference proteome</keyword>
<proteinExistence type="predicted"/>